<dbReference type="GO" id="GO:0015990">
    <property type="term" value="P:electron transport coupled proton transport"/>
    <property type="evidence" value="ECO:0007669"/>
    <property type="project" value="TreeGrafter"/>
</dbReference>
<dbReference type="PANTHER" id="PTHR43507">
    <property type="entry name" value="NADH-UBIQUINONE OXIDOREDUCTASE CHAIN 4"/>
    <property type="match status" value="1"/>
</dbReference>
<sequence>MILAICTILIASIILIVLVGHSNPLMAKKIALGSSFLVFWLSLALWVTFNTESLFHSTVVTEWLRIIPLYTNWGQLYFGVDQLSLPFILLTGLLTPVCIIISWKSITYLIKEFLAFLLIIHLLLIGVFTSLNILIFYIMFEGILIPMFLMIGIWGSRKEKERAAFYFFFFTLVGSLFMLLGIFTIYKYAGTLDYTLLSLQYIPPKLQFWVFAGFFLSLAVKVPKIPFHIWLPQAHVEAPVAGSVLLAGVLLKLGGYGFLRFSWTLFPLASQYFSPAIILLGSIAVIYASLSTCRQTDAKKLVAYSSVAHMGLVTIAIFSKTSEGLAAAIILMLAHGLISSGLFITVTNLYDRFHTRIIRYYKGIIYTMPVYSTLFFLLILANIAFPVSMNFIGEFMSILSASQFSLLAILGPLAGMVLSASYSLLFYNKISFGYPSSYLQFVRDINRRELWSLLILISLAIILGLTPTSLDVTLSLPYAY</sequence>
<feature type="transmembrane region" description="Helical" evidence="10">
    <location>
        <begin position="83"/>
        <end position="101"/>
    </location>
</feature>
<comment type="similarity">
    <text evidence="3 10">Belongs to the complex I subunit 4 family.</text>
</comment>
<evidence type="ECO:0000256" key="2">
    <source>
        <dbReference type="ARBA" id="ARBA00004141"/>
    </source>
</evidence>
<feature type="transmembrane region" description="Helical" evidence="10">
    <location>
        <begin position="449"/>
        <end position="470"/>
    </location>
</feature>
<keyword evidence="10" id="KW-0249">Electron transport</keyword>
<comment type="function">
    <text evidence="1">Core subunit of the mitochondrial membrane respiratory chain NADH dehydrogenase (Complex I) that is believed to belong to the minimal assembly required for catalysis. Complex I functions in the transfer of electrons from NADH to the respiratory chain. The immediate electron acceptor for the enzyme is believed to be ubiquinone.</text>
</comment>
<feature type="transmembrane region" description="Helical" evidence="10">
    <location>
        <begin position="370"/>
        <end position="392"/>
    </location>
</feature>
<dbReference type="PRINTS" id="PR01437">
    <property type="entry name" value="NUOXDRDTASE4"/>
</dbReference>
<keyword evidence="10 12" id="KW-0496">Mitochondrion</keyword>
<geneLocation type="mitochondrion" evidence="12"/>
<keyword evidence="10" id="KW-0813">Transport</keyword>
<dbReference type="EMBL" id="LC005414">
    <property type="protein sequence ID" value="BAR46021.1"/>
    <property type="molecule type" value="Genomic_DNA"/>
</dbReference>
<name>A0A0E4B8Q1_9CNID</name>
<evidence type="ECO:0000256" key="8">
    <source>
        <dbReference type="ARBA" id="ARBA00023136"/>
    </source>
</evidence>
<feature type="transmembrane region" description="Helical" evidence="10">
    <location>
        <begin position="134"/>
        <end position="153"/>
    </location>
</feature>
<dbReference type="PANTHER" id="PTHR43507:SF1">
    <property type="entry name" value="NADH-UBIQUINONE OXIDOREDUCTASE CHAIN 4"/>
    <property type="match status" value="1"/>
</dbReference>
<keyword evidence="10" id="KW-0830">Ubiquinone</keyword>
<feature type="transmembrane region" description="Helical" evidence="10">
    <location>
        <begin position="206"/>
        <end position="223"/>
    </location>
</feature>
<gene>
    <name evidence="12" type="primary">nad4</name>
</gene>
<comment type="catalytic activity">
    <reaction evidence="9 10">
        <text>a ubiquinone + NADH + 5 H(+)(in) = a ubiquinol + NAD(+) + 4 H(+)(out)</text>
        <dbReference type="Rhea" id="RHEA:29091"/>
        <dbReference type="Rhea" id="RHEA-COMP:9565"/>
        <dbReference type="Rhea" id="RHEA-COMP:9566"/>
        <dbReference type="ChEBI" id="CHEBI:15378"/>
        <dbReference type="ChEBI" id="CHEBI:16389"/>
        <dbReference type="ChEBI" id="CHEBI:17976"/>
        <dbReference type="ChEBI" id="CHEBI:57540"/>
        <dbReference type="ChEBI" id="CHEBI:57945"/>
        <dbReference type="EC" id="7.1.1.2"/>
    </reaction>
</comment>
<protein>
    <recommendedName>
        <fullName evidence="5 10">NADH-ubiquinone oxidoreductase chain 4</fullName>
        <ecNumber evidence="4 10">7.1.1.2</ecNumber>
    </recommendedName>
</protein>
<keyword evidence="10" id="KW-0520">NAD</keyword>
<dbReference type="AlphaFoldDB" id="A0A0E4B8Q1"/>
<evidence type="ECO:0000256" key="6">
    <source>
        <dbReference type="ARBA" id="ARBA00022692"/>
    </source>
</evidence>
<dbReference type="GO" id="GO:0042773">
    <property type="term" value="P:ATP synthesis coupled electron transport"/>
    <property type="evidence" value="ECO:0007669"/>
    <property type="project" value="InterPro"/>
</dbReference>
<feature type="transmembrane region" description="Helical" evidence="10">
    <location>
        <begin position="108"/>
        <end position="128"/>
    </location>
</feature>
<evidence type="ECO:0000259" key="11">
    <source>
        <dbReference type="Pfam" id="PF00361"/>
    </source>
</evidence>
<feature type="transmembrane region" description="Helical" evidence="10">
    <location>
        <begin position="30"/>
        <end position="47"/>
    </location>
</feature>
<evidence type="ECO:0000256" key="7">
    <source>
        <dbReference type="ARBA" id="ARBA00022989"/>
    </source>
</evidence>
<evidence type="ECO:0000256" key="9">
    <source>
        <dbReference type="ARBA" id="ARBA00049551"/>
    </source>
</evidence>
<keyword evidence="7 10" id="KW-1133">Transmembrane helix</keyword>
<evidence type="ECO:0000256" key="5">
    <source>
        <dbReference type="ARBA" id="ARBA00021006"/>
    </source>
</evidence>
<feature type="transmembrane region" description="Helical" evidence="10">
    <location>
        <begin position="244"/>
        <end position="266"/>
    </location>
</feature>
<feature type="transmembrane region" description="Helical" evidence="10">
    <location>
        <begin position="272"/>
        <end position="290"/>
    </location>
</feature>
<dbReference type="InterPro" id="IPR010227">
    <property type="entry name" value="NADH_Q_OxRdtase_chainM/4"/>
</dbReference>
<keyword evidence="8 10" id="KW-0472">Membrane</keyword>
<comment type="function">
    <text evidence="10">Core subunit of the mitochondrial membrane respiratory chain NADH dehydrogenase (Complex I) which catalyzes electron transfer from NADH through the respiratory chain, using ubiquinone as an electron acceptor. Essential for the catalytic activity and assembly of complex I.</text>
</comment>
<keyword evidence="10" id="KW-0679">Respiratory chain</keyword>
<organism evidence="12">
    <name type="scientific">Aurelia sp. 4 sensu Dawson et al.</name>
    <name type="common">2005</name>
    <dbReference type="NCBI Taxonomy" id="237397"/>
    <lineage>
        <taxon>Eukaryota</taxon>
        <taxon>Metazoa</taxon>
        <taxon>Cnidaria</taxon>
        <taxon>Scyphozoa</taxon>
        <taxon>Semaeostomeae</taxon>
        <taxon>Ulmaridae</taxon>
        <taxon>Aurelia</taxon>
    </lineage>
</organism>
<dbReference type="GO" id="GO:0008137">
    <property type="term" value="F:NADH dehydrogenase (ubiquinone) activity"/>
    <property type="evidence" value="ECO:0007669"/>
    <property type="project" value="UniProtKB-UniRule"/>
</dbReference>
<evidence type="ECO:0000256" key="4">
    <source>
        <dbReference type="ARBA" id="ARBA00012944"/>
    </source>
</evidence>
<evidence type="ECO:0000256" key="1">
    <source>
        <dbReference type="ARBA" id="ARBA00003257"/>
    </source>
</evidence>
<evidence type="ECO:0000256" key="3">
    <source>
        <dbReference type="ARBA" id="ARBA00009025"/>
    </source>
</evidence>
<dbReference type="GO" id="GO:0048039">
    <property type="term" value="F:ubiquinone binding"/>
    <property type="evidence" value="ECO:0007669"/>
    <property type="project" value="TreeGrafter"/>
</dbReference>
<dbReference type="Pfam" id="PF00361">
    <property type="entry name" value="Proton_antipo_M"/>
    <property type="match status" value="1"/>
</dbReference>
<dbReference type="GO" id="GO:0003954">
    <property type="term" value="F:NADH dehydrogenase activity"/>
    <property type="evidence" value="ECO:0007669"/>
    <property type="project" value="TreeGrafter"/>
</dbReference>
<dbReference type="InterPro" id="IPR003918">
    <property type="entry name" value="NADH_UbQ_OxRdtase"/>
</dbReference>
<evidence type="ECO:0000313" key="12">
    <source>
        <dbReference type="EMBL" id="BAR46021.1"/>
    </source>
</evidence>
<dbReference type="NCBIfam" id="TIGR01972">
    <property type="entry name" value="NDH_I_M"/>
    <property type="match status" value="1"/>
</dbReference>
<feature type="transmembrane region" description="Helical" evidence="10">
    <location>
        <begin position="165"/>
        <end position="186"/>
    </location>
</feature>
<proteinExistence type="inferred from homology"/>
<feature type="domain" description="NADH:quinone oxidoreductase/Mrp antiporter transmembrane" evidence="11">
    <location>
        <begin position="130"/>
        <end position="410"/>
    </location>
</feature>
<reference evidence="12" key="1">
    <citation type="submission" date="2014-10" db="EMBL/GenBank/DDBJ databases">
        <title>Mitochondrial genome structure of moon jellyfish, Aurelia sp. 3 and sp. 4.</title>
        <authorList>
            <person name="Funahashi A."/>
            <person name="Hanzawa N."/>
        </authorList>
    </citation>
    <scope>NUCLEOTIDE SEQUENCE</scope>
</reference>
<accession>A0A0E4B8Q1</accession>
<dbReference type="GO" id="GO:0031966">
    <property type="term" value="C:mitochondrial membrane"/>
    <property type="evidence" value="ECO:0007669"/>
    <property type="project" value="UniProtKB-SubCell"/>
</dbReference>
<feature type="transmembrane region" description="Helical" evidence="10">
    <location>
        <begin position="325"/>
        <end position="350"/>
    </location>
</feature>
<dbReference type="InterPro" id="IPR001750">
    <property type="entry name" value="ND/Mrp_TM"/>
</dbReference>
<feature type="transmembrane region" description="Helical" evidence="10">
    <location>
        <begin position="404"/>
        <end position="428"/>
    </location>
</feature>
<feature type="transmembrane region" description="Helical" evidence="10">
    <location>
        <begin position="302"/>
        <end position="319"/>
    </location>
</feature>
<keyword evidence="6 10" id="KW-0812">Transmembrane</keyword>
<dbReference type="EC" id="7.1.1.2" evidence="4 10"/>
<comment type="subcellular location">
    <subcellularLocation>
        <location evidence="2">Membrane</location>
        <topology evidence="2">Multi-pass membrane protein</topology>
    </subcellularLocation>
    <subcellularLocation>
        <location evidence="10">Mitochondrion membrane</location>
        <topology evidence="10">Multi-pass membrane protein</topology>
    </subcellularLocation>
</comment>
<evidence type="ECO:0000256" key="10">
    <source>
        <dbReference type="RuleBase" id="RU003297"/>
    </source>
</evidence>